<proteinExistence type="inferred from homology"/>
<dbReference type="PANTHER" id="PTHR42988">
    <property type="entry name" value="PHOSPHOHYDROLASE"/>
    <property type="match status" value="1"/>
</dbReference>
<dbReference type="Proteomes" id="UP000318148">
    <property type="component" value="Unassembled WGS sequence"/>
</dbReference>
<dbReference type="Pfam" id="PF00149">
    <property type="entry name" value="Metallophos"/>
    <property type="match status" value="1"/>
</dbReference>
<evidence type="ECO:0000256" key="3">
    <source>
        <dbReference type="ARBA" id="ARBA00023004"/>
    </source>
</evidence>
<dbReference type="Gene3D" id="3.60.21.10">
    <property type="match status" value="1"/>
</dbReference>
<dbReference type="InterPro" id="IPR029052">
    <property type="entry name" value="Metallo-depent_PP-like"/>
</dbReference>
<evidence type="ECO:0000256" key="2">
    <source>
        <dbReference type="ARBA" id="ARBA00022801"/>
    </source>
</evidence>
<evidence type="ECO:0000256" key="4">
    <source>
        <dbReference type="ARBA" id="ARBA00025742"/>
    </source>
</evidence>
<dbReference type="EMBL" id="SHBO01000002">
    <property type="protein sequence ID" value="RZO08676.1"/>
    <property type="molecule type" value="Genomic_DNA"/>
</dbReference>
<dbReference type="InterPro" id="IPR050884">
    <property type="entry name" value="CNP_phosphodiesterase-III"/>
</dbReference>
<evidence type="ECO:0000256" key="1">
    <source>
        <dbReference type="ARBA" id="ARBA00022723"/>
    </source>
</evidence>
<comment type="similarity">
    <text evidence="4">Belongs to the cyclic nucleotide phosphodiesterase class-III family.</text>
</comment>
<keyword evidence="2" id="KW-0378">Hydrolase</keyword>
<dbReference type="GO" id="GO:0046872">
    <property type="term" value="F:metal ion binding"/>
    <property type="evidence" value="ECO:0007669"/>
    <property type="project" value="UniProtKB-KW"/>
</dbReference>
<protein>
    <recommendedName>
        <fullName evidence="5">Calcineurin-like phosphoesterase domain-containing protein</fullName>
    </recommendedName>
</protein>
<dbReference type="AlphaFoldDB" id="A0A520LPA5"/>
<dbReference type="GO" id="GO:0016787">
    <property type="term" value="F:hydrolase activity"/>
    <property type="evidence" value="ECO:0007669"/>
    <property type="project" value="UniProtKB-KW"/>
</dbReference>
<dbReference type="SUPFAM" id="SSF56300">
    <property type="entry name" value="Metallo-dependent phosphatases"/>
    <property type="match status" value="1"/>
</dbReference>
<evidence type="ECO:0000259" key="5">
    <source>
        <dbReference type="Pfam" id="PF00149"/>
    </source>
</evidence>
<name>A0A520LPA5_9GAMM</name>
<dbReference type="InterPro" id="IPR004843">
    <property type="entry name" value="Calcineurin-like_PHP"/>
</dbReference>
<organism evidence="6 7">
    <name type="scientific">SAR92 clade bacterium</name>
    <dbReference type="NCBI Taxonomy" id="2315479"/>
    <lineage>
        <taxon>Bacteria</taxon>
        <taxon>Pseudomonadati</taxon>
        <taxon>Pseudomonadota</taxon>
        <taxon>Gammaproteobacteria</taxon>
        <taxon>Cellvibrionales</taxon>
        <taxon>Porticoccaceae</taxon>
        <taxon>SAR92 clade</taxon>
    </lineage>
</organism>
<feature type="domain" description="Calcineurin-like phosphoesterase" evidence="5">
    <location>
        <begin position="3"/>
        <end position="190"/>
    </location>
</feature>
<sequence length="246" mass="28003">MNRLIQITDLHFGENPSAIIESINPVKSFSAILDEIENSDFRDAPILLSGDLSGCDNAGSYQMLNKMLFNRKKEIIWLPGNHDDLQEMNIHLTHYPRLSSLRLNSWSLITLNSSKAKSAVGFIDHHELLKLDFELSKVRSQFVIVAMHHCPASVGSDWLDRHRIENRNELFGVLSKYDNVVCILNGHVHQKFEGAWKGIPVYASPSSCFQFKYKSKEFAISSKPPGYRWLHLFDNGTLETGVKYLA</sequence>
<accession>A0A520LPA5</accession>
<evidence type="ECO:0000313" key="6">
    <source>
        <dbReference type="EMBL" id="RZO08676.1"/>
    </source>
</evidence>
<keyword evidence="3" id="KW-0408">Iron</keyword>
<keyword evidence="1" id="KW-0479">Metal-binding</keyword>
<gene>
    <name evidence="6" type="ORF">EVB02_00245</name>
</gene>
<evidence type="ECO:0000313" key="7">
    <source>
        <dbReference type="Proteomes" id="UP000318148"/>
    </source>
</evidence>
<dbReference type="PANTHER" id="PTHR42988:SF2">
    <property type="entry name" value="CYCLIC NUCLEOTIDE PHOSPHODIESTERASE CBUA0032-RELATED"/>
    <property type="match status" value="1"/>
</dbReference>
<comment type="caution">
    <text evidence="6">The sequence shown here is derived from an EMBL/GenBank/DDBJ whole genome shotgun (WGS) entry which is preliminary data.</text>
</comment>
<reference evidence="6 7" key="1">
    <citation type="submission" date="2019-02" db="EMBL/GenBank/DDBJ databases">
        <title>Prokaryotic population dynamics and viral predation in marine succession experiment using metagenomics: the confinement effect.</title>
        <authorList>
            <person name="Haro-Moreno J.M."/>
            <person name="Rodriguez-Valera F."/>
            <person name="Lopez-Perez M."/>
        </authorList>
    </citation>
    <scope>NUCLEOTIDE SEQUENCE [LARGE SCALE GENOMIC DNA]</scope>
    <source>
        <strain evidence="6">MED-G169</strain>
    </source>
</reference>